<dbReference type="Gene3D" id="2.160.20.80">
    <property type="entry name" value="E3 ubiquitin-protein ligase SopA"/>
    <property type="match status" value="1"/>
</dbReference>
<dbReference type="SUPFAM" id="SSF141571">
    <property type="entry name" value="Pentapeptide repeat-like"/>
    <property type="match status" value="1"/>
</dbReference>
<protein>
    <submittedName>
        <fullName evidence="1">Pentapeptide repeat-containing protein</fullName>
    </submittedName>
</protein>
<comment type="caution">
    <text evidence="1">The sequence shown here is derived from an EMBL/GenBank/DDBJ whole genome shotgun (WGS) entry which is preliminary data.</text>
</comment>
<gene>
    <name evidence="1" type="ORF">DY023_13950</name>
</gene>
<dbReference type="RefSeq" id="WP_116242941.1">
    <property type="nucleotide sequence ID" value="NZ_QUAB01000046.1"/>
</dbReference>
<reference evidence="1 2" key="1">
    <citation type="submission" date="2018-08" db="EMBL/GenBank/DDBJ databases">
        <title>Isolation, diversity and antifungal activity of Actinobacteria from cow dung.</title>
        <authorList>
            <person name="Ling L."/>
        </authorList>
    </citation>
    <scope>NUCLEOTIDE SEQUENCE [LARGE SCALE GENOMIC DNA]</scope>
    <source>
        <strain evidence="1 2">NEAU-LLE</strain>
    </source>
</reference>
<evidence type="ECO:0000313" key="2">
    <source>
        <dbReference type="Proteomes" id="UP000262172"/>
    </source>
</evidence>
<organism evidence="1 2">
    <name type="scientific">Microbacterium bovistercoris</name>
    <dbReference type="NCBI Taxonomy" id="2293570"/>
    <lineage>
        <taxon>Bacteria</taxon>
        <taxon>Bacillati</taxon>
        <taxon>Actinomycetota</taxon>
        <taxon>Actinomycetes</taxon>
        <taxon>Micrococcales</taxon>
        <taxon>Microbacteriaceae</taxon>
        <taxon>Microbacterium</taxon>
    </lineage>
</organism>
<accession>A0A371NQT6</accession>
<dbReference type="AlphaFoldDB" id="A0A371NQT6"/>
<name>A0A371NQT6_9MICO</name>
<dbReference type="Proteomes" id="UP000262172">
    <property type="component" value="Unassembled WGS sequence"/>
</dbReference>
<dbReference type="OrthoDB" id="2579959at2"/>
<keyword evidence="2" id="KW-1185">Reference proteome</keyword>
<sequence length="214" mass="23010">MPVIRPVPPRVSAPDLPDHLTPARAQRRADLLEASVECAGEIDLAHSSLEQCVLTGSADRVDLTGATLLDVRIEDLRAPVVSLRDSTIRRLSIERGRIGTLDLSTARIGELEIRGARIDYLSLGAARAEDVLIADTMLHTLDVPQATLTRVRFDGSRADEVDTRGLTAKDLDLRGLDALAYLDVLSLRGATLSSRQVELLATAFAAAAGIDVQD</sequence>
<proteinExistence type="predicted"/>
<dbReference type="EMBL" id="QUAB01000046">
    <property type="protein sequence ID" value="REJ04543.1"/>
    <property type="molecule type" value="Genomic_DNA"/>
</dbReference>
<evidence type="ECO:0000313" key="1">
    <source>
        <dbReference type="EMBL" id="REJ04543.1"/>
    </source>
</evidence>